<name>A0A7U0J5A4_9CAUD</name>
<sequence>MLNAYSFVTIKNFINNAIGQTAKVGELTTYGETYSTDVGTYSVPDYTDVILKTLSVTRDGTKTDLGLTYYTQILEISQWLYQRSINGLITADSAALLQALNAQFSDFATVSEVGSIVNNGSYNFPSSLHLSFSNAGEANDLYVWYAIDNFLVEYPLYELSVVMPFDDIDILVGDADTAVSTINAITPVSNTARITAAIAQNPQTDIWTGYFTWVAKDNDEITKQIPINVVIYGSAGKNLDYIKDAIRDHILGNSASGTDVWEIVLPDLFTPTEYYVVPVWDRISLPNQLDSTALYSPVLPYKDFLTYTDKYMADYEQSHVINAGEIVFSVYQNLQLLVCGHVRNYNVSYIFSDLWPRYAAIPTTSSEFGKIPEATRNFIISLIALLKTAETATGTSILPTGYTRANRNGTYYITMTVDTVQYLVPIKSGFSKD</sequence>
<evidence type="ECO:0000313" key="2">
    <source>
        <dbReference type="Proteomes" id="UP000596381"/>
    </source>
</evidence>
<gene>
    <name evidence="1" type="ORF">vBKpMFBKp24_347</name>
</gene>
<organism evidence="1 2">
    <name type="scientific">Klebsiella phage vB_KpM_FBKp24</name>
    <dbReference type="NCBI Taxonomy" id="2801834"/>
    <lineage>
        <taxon>Viruses</taxon>
        <taxon>Duplodnaviria</taxon>
        <taxon>Heunggongvirae</taxon>
        <taxon>Uroviricota</taxon>
        <taxon>Caudoviricetes</taxon>
        <taxon>Chimalliviridae</taxon>
        <taxon>Maaswegvirus</taxon>
        <taxon>Maaswegvirus Kp24</taxon>
    </lineage>
</organism>
<keyword evidence="2" id="KW-1185">Reference proteome</keyword>
<dbReference type="Proteomes" id="UP000596381">
    <property type="component" value="Segment"/>
</dbReference>
<protein>
    <submittedName>
        <fullName evidence="1">Putative virion structural protein</fullName>
    </submittedName>
</protein>
<proteinExistence type="predicted"/>
<accession>A0A7U0J5A4</accession>
<reference evidence="1 2" key="1">
    <citation type="submission" date="2020-12" db="EMBL/GenBank/DDBJ databases">
        <title>Genomic characterization of four novel bacteriophages infecting Klebsiella pneumoniae.</title>
        <authorList>
            <person name="Estrada Bonilla B."/>
            <person name="Costa A.R."/>
            <person name="van Rossum T."/>
            <person name="Hagedoorn S."/>
            <person name="Wallinga H."/>
            <person name="Xiao M."/>
            <person name="Song W."/>
            <person name="Haas P.-J."/>
            <person name="Nobrega F.L."/>
            <person name="Brouns S.J.J."/>
        </authorList>
    </citation>
    <scope>NUCLEOTIDE SEQUENCE [LARGE SCALE GENOMIC DNA]</scope>
</reference>
<evidence type="ECO:0000313" key="1">
    <source>
        <dbReference type="EMBL" id="QQV92053.1"/>
    </source>
</evidence>
<dbReference type="EMBL" id="MW394391">
    <property type="protein sequence ID" value="QQV92053.1"/>
    <property type="molecule type" value="Genomic_DNA"/>
</dbReference>